<dbReference type="GeneID" id="56038646"/>
<accession>A0A7D5LBU4</accession>
<evidence type="ECO:0000313" key="1">
    <source>
        <dbReference type="EMBL" id="QLG62828.1"/>
    </source>
</evidence>
<reference evidence="1 2" key="1">
    <citation type="submission" date="2020-06" db="EMBL/GenBank/DDBJ databases">
        <title>NJ-3-1, isolated from saline soil.</title>
        <authorList>
            <person name="Cui H.L."/>
            <person name="Shi X."/>
        </authorList>
    </citation>
    <scope>NUCLEOTIDE SEQUENCE [LARGE SCALE GENOMIC DNA]</scope>
    <source>
        <strain evidence="1 2">NJ-3-1</strain>
    </source>
</reference>
<name>A0A7D5LBU4_9EURY</name>
<evidence type="ECO:0000313" key="2">
    <source>
        <dbReference type="Proteomes" id="UP000509626"/>
    </source>
</evidence>
<proteinExistence type="predicted"/>
<dbReference type="Proteomes" id="UP000509626">
    <property type="component" value="Chromosome"/>
</dbReference>
<organism evidence="1 2">
    <name type="scientific">Halorarum salinum</name>
    <dbReference type="NCBI Taxonomy" id="2743089"/>
    <lineage>
        <taxon>Archaea</taxon>
        <taxon>Methanobacteriati</taxon>
        <taxon>Methanobacteriota</taxon>
        <taxon>Stenosarchaea group</taxon>
        <taxon>Halobacteria</taxon>
        <taxon>Halobacteriales</taxon>
        <taxon>Haloferacaceae</taxon>
        <taxon>Halorarum</taxon>
    </lineage>
</organism>
<dbReference type="KEGG" id="halu:HUG12_14265"/>
<protein>
    <submittedName>
        <fullName evidence="1">Uncharacterized protein</fullName>
    </submittedName>
</protein>
<gene>
    <name evidence="1" type="ORF">HUG12_14265</name>
</gene>
<sequence length="121" mass="13330">MVEVDDIQAVYGEQEPALSTDKKQELADMAGRIRTTVFGGRVTRQSELEGNPDDFEAYLGAHLWEIAEGGEAQSQSQTGGSVNFQHLQTNVESTLSETRYGRVCLMMLRSNASIGIVRADY</sequence>
<dbReference type="EMBL" id="CP058579">
    <property type="protein sequence ID" value="QLG62828.1"/>
    <property type="molecule type" value="Genomic_DNA"/>
</dbReference>
<dbReference type="AlphaFoldDB" id="A0A7D5LBU4"/>
<keyword evidence="2" id="KW-1185">Reference proteome</keyword>
<dbReference type="RefSeq" id="WP_179269413.1">
    <property type="nucleotide sequence ID" value="NZ_CP058579.1"/>
</dbReference>